<dbReference type="RefSeq" id="WP_216468823.1">
    <property type="nucleotide sequence ID" value="NZ_JAHLQI010000001.1"/>
</dbReference>
<dbReference type="Pfam" id="PF01968">
    <property type="entry name" value="Hydantoinase_A"/>
    <property type="match status" value="1"/>
</dbReference>
<name>A0ABS6END5_9FIRM</name>
<reference evidence="3 4" key="1">
    <citation type="submission" date="2021-06" db="EMBL/GenBank/DDBJ databases">
        <authorList>
            <person name="Sun Q."/>
            <person name="Li D."/>
        </authorList>
    </citation>
    <scope>NUCLEOTIDE SEQUENCE [LARGE SCALE GENOMIC DNA]</scope>
    <source>
        <strain evidence="3 4">MSJd-7</strain>
    </source>
</reference>
<feature type="domain" description="Hydantoinase A/oxoprolinase" evidence="1">
    <location>
        <begin position="188"/>
        <end position="330"/>
    </location>
</feature>
<feature type="domain" description="Hydantoinase/oxoprolinase N-terminal" evidence="2">
    <location>
        <begin position="5"/>
        <end position="168"/>
    </location>
</feature>
<dbReference type="InterPro" id="IPR008040">
    <property type="entry name" value="Hydant_A_N"/>
</dbReference>
<accession>A0ABS6END5</accession>
<gene>
    <name evidence="3" type="ORF">KQI75_00990</name>
</gene>
<dbReference type="Pfam" id="PF05378">
    <property type="entry name" value="Hydant_A_N"/>
    <property type="match status" value="1"/>
</dbReference>
<evidence type="ECO:0000259" key="2">
    <source>
        <dbReference type="Pfam" id="PF05378"/>
    </source>
</evidence>
<dbReference type="InterPro" id="IPR002821">
    <property type="entry name" value="Hydantoinase_A"/>
</dbReference>
<evidence type="ECO:0000313" key="3">
    <source>
        <dbReference type="EMBL" id="MBU5489213.1"/>
    </source>
</evidence>
<dbReference type="EMBL" id="JAHLQI010000001">
    <property type="protein sequence ID" value="MBU5489213.1"/>
    <property type="molecule type" value="Genomic_DNA"/>
</dbReference>
<evidence type="ECO:0000259" key="1">
    <source>
        <dbReference type="Pfam" id="PF01968"/>
    </source>
</evidence>
<organism evidence="3 4">
    <name type="scientific">Butyricicoccus intestinisimiae</name>
    <dbReference type="NCBI Taxonomy" id="2841509"/>
    <lineage>
        <taxon>Bacteria</taxon>
        <taxon>Bacillati</taxon>
        <taxon>Bacillota</taxon>
        <taxon>Clostridia</taxon>
        <taxon>Eubacteriales</taxon>
        <taxon>Butyricicoccaceae</taxon>
        <taxon>Butyricicoccus</taxon>
    </lineage>
</organism>
<sequence>MKYAIGIDTGGTCTDAVLYDFDTGKVLCSNKALTTYDDLTRGILEALDGLDASLCRQACAAGLSTTLATNACVENKFRRPKLLLMGIDRKGIAQFGADYGFTDPDDIVYLPCKTTITGQILQEPDWALLRAHAKEWFSGAEGCAICEIYGMRNNGVLEKQAASVIQQEIGLPIVCASELFSGLSSLERAASAVLNAGLLPLTCRFLDAVSRAFQERNIHADMYLVRSDSSLMGLNYAAQHAVETLLSGPAASALGGSTLAHAEHAVIVDIGGTTTDIALIENNVPLLSKEGIRVGKWRTMVKGLFASSFALGGDSAVRWDKQGQMTLGPDRMIPLCVLASREPQVLATLEDLLQRMPWHSLPLHEFLTLNRKDWRTLSLTEQECRLCAILEHGALGMEQAAQTLGIDKYNLHTESLERAGVILRAGLTPTDIMHLRGDYTRYERRASILGARFAAASMQCSLEELCERVYNEISHRVFLAVSHILLEHASPYYQTHGIDDGMQHLLELQWNNQTSGGSSMLQYCFQSKAVLVGIGGPVHLFLPAAAKALGAACIIPDCAPVANAVGAVTGRMTRTLTAEIRPHGMTVSDEQDNMGDFEVLYDGESKYFIKEPEAIAWLTQQMQQAAEADLRAQGASGAIAFQVQQRDVTAPAYSGTIKISTSISVTAQASLQLTAAKGESSHV</sequence>
<proteinExistence type="predicted"/>
<comment type="caution">
    <text evidence="3">The sequence shown here is derived from an EMBL/GenBank/DDBJ whole genome shotgun (WGS) entry which is preliminary data.</text>
</comment>
<keyword evidence="4" id="KW-1185">Reference proteome</keyword>
<protein>
    <submittedName>
        <fullName evidence="3">Hydantoinase/oxoprolinase family protein</fullName>
    </submittedName>
</protein>
<dbReference type="PANTHER" id="PTHR11365">
    <property type="entry name" value="5-OXOPROLINASE RELATED"/>
    <property type="match status" value="1"/>
</dbReference>
<evidence type="ECO:0000313" key="4">
    <source>
        <dbReference type="Proteomes" id="UP000783588"/>
    </source>
</evidence>
<dbReference type="PANTHER" id="PTHR11365:SF2">
    <property type="entry name" value="5-OXOPROLINASE"/>
    <property type="match status" value="1"/>
</dbReference>
<dbReference type="InterPro" id="IPR045079">
    <property type="entry name" value="Oxoprolinase-like"/>
</dbReference>
<dbReference type="Proteomes" id="UP000783588">
    <property type="component" value="Unassembled WGS sequence"/>
</dbReference>